<comment type="function">
    <text evidence="9">Part of the Sec protein translocase complex. Interacts with the SecYEG preprotein conducting channel. SecDF uses the proton motive force (PMF) to complete protein translocation after the ATP-dependent function of SecA.</text>
</comment>
<dbReference type="Gene3D" id="1.20.1640.10">
    <property type="entry name" value="Multidrug efflux transporter AcrB transmembrane domain"/>
    <property type="match status" value="1"/>
</dbReference>
<dbReference type="KEGG" id="bhr:BH0652"/>
<dbReference type="GO" id="GO:0065002">
    <property type="term" value="P:intracellular protein transmembrane transport"/>
    <property type="evidence" value="ECO:0007669"/>
    <property type="project" value="UniProtKB-UniRule"/>
</dbReference>
<keyword evidence="7 9" id="KW-0811">Translocation</keyword>
<keyword evidence="4 9" id="KW-0812">Transmembrane</keyword>
<feature type="transmembrane region" description="Helical" evidence="9">
    <location>
        <begin position="12"/>
        <end position="33"/>
    </location>
</feature>
<keyword evidence="5 9" id="KW-0653">Protein transport</keyword>
<sequence length="590" mass="65848">MLFMNKVSKFILILFVTSFAYLLIFPTLKWYFFTNDGDRKISSYSKEALRDYSKSKALSSLVKLRELYQRDPNAQIPDDLKYLIPVAKNNYRIYGKEPPKFFNNVKVLRDGFLTDSDIEELSLEIYRYYEDIKRNKSKIIQLGLDLSGGMSITISLDYSGLEQKLGRTLSALEREEALGRTIQILKERVDTFGLTEPKITREAGGNKIFLDIPGEKDEKRVDSLLSGRGNLTFYVVDNDATSVLNAKILEAGPLYSISDIKSSMGLGDNKEIFPWYVKDSYGIDDESSVHYYVVDSSVESSFDGSHIKDAGVLNDHKTGRDIVTFNLDNEGSEKFFVFTQKNIGKALAVVMEGKIKSVANISHAIAGGNVSIQGDSFDKREANELALVFKTAAFPVEIKIDDLRVIGPTMGEKTIALGIKASLLALVLVFLFMLAYYKMSGFVAGFSLVIYNLFLILAILSAFNFTLTLTSIAGLVLTMGMAVDINIVIYERIKEEIRNGRKFGRAFEDGFKKAFWAIMDSNVTTFIAVLFLTLLGTGTIQGFAWSLSIGIVASLFSSLIFSRFILEVIISLSKSKCVSISWSSNYAKSV</sequence>
<accession>A0AA34R4H3</accession>
<keyword evidence="2 9" id="KW-0813">Transport</keyword>
<feature type="domain" description="Protein translocase subunit SecDF P1" evidence="11">
    <location>
        <begin position="180"/>
        <end position="237"/>
    </location>
</feature>
<evidence type="ECO:0000313" key="14">
    <source>
        <dbReference type="Proteomes" id="UP000008834"/>
    </source>
</evidence>
<dbReference type="InterPro" id="IPR022813">
    <property type="entry name" value="SecD/SecF_arch_bac"/>
</dbReference>
<dbReference type="Pfam" id="PF02355">
    <property type="entry name" value="SecD_SecF_C"/>
    <property type="match status" value="1"/>
</dbReference>
<evidence type="ECO:0000259" key="12">
    <source>
        <dbReference type="Pfam" id="PF22599"/>
    </source>
</evidence>
<evidence type="ECO:0000256" key="9">
    <source>
        <dbReference type="HAMAP-Rule" id="MF_01463"/>
    </source>
</evidence>
<dbReference type="Pfam" id="PF21760">
    <property type="entry name" value="SecD_1st"/>
    <property type="match status" value="1"/>
</dbReference>
<dbReference type="InterPro" id="IPR055344">
    <property type="entry name" value="SecD_SecF_C_bact"/>
</dbReference>
<protein>
    <recommendedName>
        <fullName evidence="9">Protein translocase subunit SecD</fullName>
    </recommendedName>
</protein>
<keyword evidence="8 9" id="KW-0472">Membrane</keyword>
<evidence type="ECO:0000256" key="6">
    <source>
        <dbReference type="ARBA" id="ARBA00022989"/>
    </source>
</evidence>
<dbReference type="EMBL" id="CP000048">
    <property type="protein sequence ID" value="AAX17151.1"/>
    <property type="molecule type" value="Genomic_DNA"/>
</dbReference>
<organism evidence="13 14">
    <name type="scientific">Borrelia hermsii (strain HS1 / DAH)</name>
    <dbReference type="NCBI Taxonomy" id="314723"/>
    <lineage>
        <taxon>Bacteria</taxon>
        <taxon>Pseudomonadati</taxon>
        <taxon>Spirochaetota</taxon>
        <taxon>Spirochaetia</taxon>
        <taxon>Spirochaetales</taxon>
        <taxon>Borreliaceae</taxon>
        <taxon>Borrelia</taxon>
    </lineage>
</organism>
<evidence type="ECO:0000256" key="5">
    <source>
        <dbReference type="ARBA" id="ARBA00022927"/>
    </source>
</evidence>
<dbReference type="HAMAP" id="MF_01463_B">
    <property type="entry name" value="SecD_B"/>
    <property type="match status" value="1"/>
</dbReference>
<dbReference type="GO" id="GO:0015450">
    <property type="term" value="F:protein-transporting ATPase activity"/>
    <property type="evidence" value="ECO:0007669"/>
    <property type="project" value="InterPro"/>
</dbReference>
<keyword evidence="3 9" id="KW-1003">Cell membrane</keyword>
<feature type="domain" description="SecDF P1 head subdomain" evidence="12">
    <location>
        <begin position="292"/>
        <end position="396"/>
    </location>
</feature>
<dbReference type="NCBIfam" id="TIGR01129">
    <property type="entry name" value="secD"/>
    <property type="match status" value="1"/>
</dbReference>
<dbReference type="InterPro" id="IPR048631">
    <property type="entry name" value="SecD_1st"/>
</dbReference>
<comment type="similarity">
    <text evidence="9">Belongs to the SecD/SecF family. SecD subfamily.</text>
</comment>
<feature type="transmembrane region" description="Helical" evidence="9">
    <location>
        <begin position="469"/>
        <end position="493"/>
    </location>
</feature>
<keyword evidence="6 9" id="KW-1133">Transmembrane helix</keyword>
<dbReference type="PRINTS" id="PR00702">
    <property type="entry name" value="ACRIFLAVINRP"/>
</dbReference>
<dbReference type="Pfam" id="PF22599">
    <property type="entry name" value="SecDF_P1_head"/>
    <property type="match status" value="1"/>
</dbReference>
<dbReference type="PANTHER" id="PTHR30081">
    <property type="entry name" value="PROTEIN-EXPORT MEMBRANE PROTEIN SEC"/>
    <property type="match status" value="1"/>
</dbReference>
<feature type="transmembrane region" description="Helical" evidence="9">
    <location>
        <begin position="514"/>
        <end position="537"/>
    </location>
</feature>
<dbReference type="Gene3D" id="3.30.1360.200">
    <property type="match status" value="1"/>
</dbReference>
<evidence type="ECO:0000256" key="7">
    <source>
        <dbReference type="ARBA" id="ARBA00023010"/>
    </source>
</evidence>
<dbReference type="GO" id="GO:0043952">
    <property type="term" value="P:protein transport by the Sec complex"/>
    <property type="evidence" value="ECO:0007669"/>
    <property type="project" value="UniProtKB-UniRule"/>
</dbReference>
<feature type="transmembrane region" description="Helical" evidence="9">
    <location>
        <begin position="543"/>
        <end position="566"/>
    </location>
</feature>
<feature type="transmembrane region" description="Helical" evidence="9">
    <location>
        <begin position="442"/>
        <end position="463"/>
    </location>
</feature>
<dbReference type="PANTHER" id="PTHR30081:SF1">
    <property type="entry name" value="PROTEIN TRANSLOCASE SUBUNIT SECD"/>
    <property type="match status" value="1"/>
</dbReference>
<dbReference type="SUPFAM" id="SSF82866">
    <property type="entry name" value="Multidrug efflux transporter AcrB transmembrane domain"/>
    <property type="match status" value="1"/>
</dbReference>
<keyword evidence="9" id="KW-0997">Cell inner membrane</keyword>
<dbReference type="NCBIfam" id="TIGR00916">
    <property type="entry name" value="2A0604s01"/>
    <property type="match status" value="1"/>
</dbReference>
<evidence type="ECO:0000259" key="11">
    <source>
        <dbReference type="Pfam" id="PF21760"/>
    </source>
</evidence>
<evidence type="ECO:0000256" key="8">
    <source>
        <dbReference type="ARBA" id="ARBA00023136"/>
    </source>
</evidence>
<dbReference type="AlphaFoldDB" id="A0AA34R4H3"/>
<feature type="domain" description="Protein export membrane protein SecD/SecF C-terminal" evidence="10">
    <location>
        <begin position="397"/>
        <end position="566"/>
    </location>
</feature>
<dbReference type="InterPro" id="IPR005791">
    <property type="entry name" value="SecD"/>
</dbReference>
<evidence type="ECO:0000313" key="13">
    <source>
        <dbReference type="EMBL" id="AAX17151.1"/>
    </source>
</evidence>
<dbReference type="GO" id="GO:0006605">
    <property type="term" value="P:protein targeting"/>
    <property type="evidence" value="ECO:0007669"/>
    <property type="project" value="UniProtKB-UniRule"/>
</dbReference>
<name>A0AA34R4H3_BORHD</name>
<gene>
    <name evidence="9" type="primary">secD</name>
    <name evidence="13" type="ordered locus">BH0652</name>
</gene>
<dbReference type="GO" id="GO:0005886">
    <property type="term" value="C:plasma membrane"/>
    <property type="evidence" value="ECO:0007669"/>
    <property type="project" value="UniProtKB-SubCell"/>
</dbReference>
<dbReference type="InterPro" id="IPR001036">
    <property type="entry name" value="Acrflvin-R"/>
</dbReference>
<dbReference type="InterPro" id="IPR054384">
    <property type="entry name" value="SecDF_P1_head"/>
</dbReference>
<evidence type="ECO:0000256" key="3">
    <source>
        <dbReference type="ARBA" id="ARBA00022475"/>
    </source>
</evidence>
<dbReference type="Gene3D" id="3.30.70.3220">
    <property type="match status" value="1"/>
</dbReference>
<evidence type="ECO:0000256" key="2">
    <source>
        <dbReference type="ARBA" id="ARBA00022448"/>
    </source>
</evidence>
<evidence type="ECO:0000259" key="10">
    <source>
        <dbReference type="Pfam" id="PF02355"/>
    </source>
</evidence>
<evidence type="ECO:0000256" key="4">
    <source>
        <dbReference type="ARBA" id="ARBA00022692"/>
    </source>
</evidence>
<proteinExistence type="inferred from homology"/>
<evidence type="ECO:0000256" key="1">
    <source>
        <dbReference type="ARBA" id="ARBA00004651"/>
    </source>
</evidence>
<feature type="transmembrane region" description="Helical" evidence="9">
    <location>
        <begin position="415"/>
        <end position="435"/>
    </location>
</feature>
<comment type="subunit">
    <text evidence="9">Forms a complex with SecF. Part of the essential Sec protein translocation apparatus which comprises SecA, SecYEG and auxiliary proteins SecDF. Other proteins may also be involved.</text>
</comment>
<comment type="subcellular location">
    <subcellularLocation>
        <location evidence="9">Cell inner membrane</location>
        <topology evidence="9">Multi-pass membrane protein</topology>
    </subcellularLocation>
    <subcellularLocation>
        <location evidence="1">Cell membrane</location>
        <topology evidence="1">Multi-pass membrane protein</topology>
    </subcellularLocation>
</comment>
<reference evidence="14" key="1">
    <citation type="submission" date="2004-12" db="EMBL/GenBank/DDBJ databases">
        <title>The genome sequence of Borrelia hermsii and Borrelia turicatae: comparative analysis of two agents of endemic N. America relapsing fever.</title>
        <authorList>
            <person name="Porcella S.F."/>
            <person name="Raffel S.J."/>
            <person name="Schrumpf M.E."/>
            <person name="Montgomery B."/>
            <person name="Smith T."/>
            <person name="Schwan T.G."/>
        </authorList>
    </citation>
    <scope>NUCLEOTIDE SEQUENCE [LARGE SCALE GENOMIC DNA]</scope>
    <source>
        <strain evidence="14">HS1 / DAH</strain>
    </source>
</reference>
<dbReference type="Proteomes" id="UP000008834">
    <property type="component" value="Chromosome"/>
</dbReference>
<dbReference type="InterPro" id="IPR048634">
    <property type="entry name" value="SecD_SecF_C"/>
</dbReference>